<dbReference type="Proteomes" id="UP001295469">
    <property type="component" value="Chromosome C08"/>
</dbReference>
<dbReference type="AlphaFoldDB" id="A0A816UB70"/>
<gene>
    <name evidence="1" type="ORF">DARMORV10_C08P08480.1</name>
</gene>
<proteinExistence type="predicted"/>
<evidence type="ECO:0000313" key="1">
    <source>
        <dbReference type="EMBL" id="CAF2106929.1"/>
    </source>
</evidence>
<accession>A0A816UB70</accession>
<feature type="non-terminal residue" evidence="1">
    <location>
        <position position="156"/>
    </location>
</feature>
<name>A0A816UB70_BRANA</name>
<sequence>KKYRPPFVGSSRGRCLIRSIRNSAMAKKKAKSISLVDLPDFEVAASGHLALGLPLSSSSSPMAGSTHFTFGSLAPVQVNQIPGFGSPNTQVLLPVSASPLSPRFVSPPVAKALPHPGLGSALGGSVSGHGFALAGSRSAIDGLNSTVVVTLSLHAM</sequence>
<protein>
    <submittedName>
        <fullName evidence="1">(rape) hypothetical protein</fullName>
    </submittedName>
</protein>
<organism evidence="1">
    <name type="scientific">Brassica napus</name>
    <name type="common">Rape</name>
    <dbReference type="NCBI Taxonomy" id="3708"/>
    <lineage>
        <taxon>Eukaryota</taxon>
        <taxon>Viridiplantae</taxon>
        <taxon>Streptophyta</taxon>
        <taxon>Embryophyta</taxon>
        <taxon>Tracheophyta</taxon>
        <taxon>Spermatophyta</taxon>
        <taxon>Magnoliopsida</taxon>
        <taxon>eudicotyledons</taxon>
        <taxon>Gunneridae</taxon>
        <taxon>Pentapetalae</taxon>
        <taxon>rosids</taxon>
        <taxon>malvids</taxon>
        <taxon>Brassicales</taxon>
        <taxon>Brassicaceae</taxon>
        <taxon>Brassiceae</taxon>
        <taxon>Brassica</taxon>
    </lineage>
</organism>
<dbReference type="EMBL" id="HG994372">
    <property type="protein sequence ID" value="CAF2106929.1"/>
    <property type="molecule type" value="Genomic_DNA"/>
</dbReference>
<reference evidence="1" key="1">
    <citation type="submission" date="2021-01" db="EMBL/GenBank/DDBJ databases">
        <authorList>
            <consortium name="Genoscope - CEA"/>
            <person name="William W."/>
        </authorList>
    </citation>
    <scope>NUCLEOTIDE SEQUENCE</scope>
</reference>